<accession>A0A2N8P654</accession>
<keyword evidence="3" id="KW-1185">Reference proteome</keyword>
<evidence type="ECO:0000313" key="3">
    <source>
        <dbReference type="Proteomes" id="UP000236047"/>
    </source>
</evidence>
<feature type="transmembrane region" description="Helical" evidence="1">
    <location>
        <begin position="20"/>
        <end position="42"/>
    </location>
</feature>
<evidence type="ECO:0000313" key="2">
    <source>
        <dbReference type="EMBL" id="PNE36512.1"/>
    </source>
</evidence>
<name>A0A2N8P654_STRNR</name>
<proteinExistence type="predicted"/>
<keyword evidence="1" id="KW-0812">Transmembrane</keyword>
<evidence type="ECO:0000256" key="1">
    <source>
        <dbReference type="SAM" id="Phobius"/>
    </source>
</evidence>
<dbReference type="InterPro" id="IPR043857">
    <property type="entry name" value="DUF5819"/>
</dbReference>
<organism evidence="2 3">
    <name type="scientific">Streptomyces noursei</name>
    <name type="common">Streptomyces albulus</name>
    <dbReference type="NCBI Taxonomy" id="1971"/>
    <lineage>
        <taxon>Bacteria</taxon>
        <taxon>Bacillati</taxon>
        <taxon>Actinomycetota</taxon>
        <taxon>Actinomycetes</taxon>
        <taxon>Kitasatosporales</taxon>
        <taxon>Streptomycetaceae</taxon>
        <taxon>Streptomyces</taxon>
    </lineage>
</organism>
<protein>
    <submittedName>
        <fullName evidence="2">Uncharacterized protein</fullName>
    </submittedName>
</protein>
<dbReference type="AlphaFoldDB" id="A0A2N8P654"/>
<reference evidence="3" key="1">
    <citation type="submission" date="2015-09" db="EMBL/GenBank/DDBJ databases">
        <authorList>
            <person name="Graham D.E."/>
            <person name="Mahan K.M."/>
            <person name="Klingeman D.M."/>
            <person name="Fida T."/>
            <person name="Giannone R.J."/>
            <person name="Hettich R.L."/>
            <person name="Parry R.J."/>
            <person name="Spain J.C."/>
        </authorList>
    </citation>
    <scope>NUCLEOTIDE SEQUENCE [LARGE SCALE GENOMIC DNA]</scope>
    <source>
        <strain evidence="3">JCM 4701</strain>
    </source>
</reference>
<keyword evidence="1" id="KW-1133">Transmembrane helix</keyword>
<dbReference type="RefSeq" id="WP_102926827.1">
    <property type="nucleotide sequence ID" value="NZ_LJSN01000005.1"/>
</dbReference>
<dbReference type="Pfam" id="PF19136">
    <property type="entry name" value="DUF5819"/>
    <property type="match status" value="1"/>
</dbReference>
<dbReference type="EMBL" id="LJSN01000005">
    <property type="protein sequence ID" value="PNE36512.1"/>
    <property type="molecule type" value="Genomic_DNA"/>
</dbReference>
<sequence length="223" mass="25025">MQSYGDESRPLATLSLPSRIVIGTAASGIAVAVLIHLAMMFLHIAPSNTLSKQQAGLINDYVYPEYEQNWKLFAPNPLQQNTDVQVRAQLRTQDGAARTTGWTDLTARDGQAILHNPLPSHTQQNQLRRGWELLSNNLDAQSRPTGERGESFARYLRRIVMLRMSGEWTKGGDRVEQVQIRSRTTSVLPPPWSAEKISDQPVYRVLPWWPITANDLPEGATNK</sequence>
<dbReference type="Proteomes" id="UP000236047">
    <property type="component" value="Unassembled WGS sequence"/>
</dbReference>
<comment type="caution">
    <text evidence="2">The sequence shown here is derived from an EMBL/GenBank/DDBJ whole genome shotgun (WGS) entry which is preliminary data.</text>
</comment>
<gene>
    <name evidence="2" type="ORF">AOB60_41380</name>
</gene>
<keyword evidence="1" id="KW-0472">Membrane</keyword>